<dbReference type="InterPro" id="IPR001714">
    <property type="entry name" value="Pept_M24_MAP"/>
</dbReference>
<proteinExistence type="predicted"/>
<feature type="domain" description="Peptidase M24" evidence="1">
    <location>
        <begin position="144"/>
        <end position="378"/>
    </location>
</feature>
<dbReference type="Proteomes" id="UP001558534">
    <property type="component" value="Unassembled WGS sequence"/>
</dbReference>
<evidence type="ECO:0000313" key="3">
    <source>
        <dbReference type="EMBL" id="MEX3745533.1"/>
    </source>
</evidence>
<name>A0ABV3VX81_9BACI</name>
<evidence type="ECO:0000259" key="1">
    <source>
        <dbReference type="Pfam" id="PF00557"/>
    </source>
</evidence>
<dbReference type="InterPro" id="IPR000994">
    <property type="entry name" value="Pept_M24"/>
</dbReference>
<dbReference type="InterPro" id="IPR036005">
    <property type="entry name" value="Creatinase/aminopeptidase-like"/>
</dbReference>
<comment type="caution">
    <text evidence="3">The sequence shown here is derived from an EMBL/GenBank/DDBJ whole genome shotgun (WGS) entry which is preliminary data.</text>
</comment>
<dbReference type="PANTHER" id="PTHR46112:SF2">
    <property type="entry name" value="XAA-PRO AMINOPEPTIDASE P-RELATED"/>
    <property type="match status" value="1"/>
</dbReference>
<dbReference type="InterPro" id="IPR029149">
    <property type="entry name" value="Creatin/AminoP/Spt16_N"/>
</dbReference>
<reference evidence="3 4" key="1">
    <citation type="submission" date="2024-07" db="EMBL/GenBank/DDBJ databases">
        <title>Characterization of a bacterium isolated from hydrolysated instant sea cucumber by whole-genome sequencing and metabolomics.</title>
        <authorList>
            <person name="Luo X."/>
            <person name="Zhang Z."/>
            <person name="Zheng Z."/>
            <person name="Zhang W."/>
            <person name="Ming T."/>
            <person name="Jiao L."/>
            <person name="Su X."/>
            <person name="Kong F."/>
            <person name="Xu J."/>
        </authorList>
    </citation>
    <scope>NUCLEOTIDE SEQUENCE [LARGE SCALE GENOMIC DNA]</scope>
    <source>
        <strain evidence="3 4">XL-2024</strain>
    </source>
</reference>
<feature type="domain" description="Creatinase N-terminal" evidence="2">
    <location>
        <begin position="11"/>
        <end position="136"/>
    </location>
</feature>
<dbReference type="EMBL" id="JBFRHK010000005">
    <property type="protein sequence ID" value="MEX3745533.1"/>
    <property type="molecule type" value="Genomic_DNA"/>
</dbReference>
<organism evidence="3 4">
    <name type="scientific">Lysinibacillus xylanilyticus</name>
    <dbReference type="NCBI Taxonomy" id="582475"/>
    <lineage>
        <taxon>Bacteria</taxon>
        <taxon>Bacillati</taxon>
        <taxon>Bacillota</taxon>
        <taxon>Bacilli</taxon>
        <taxon>Bacillales</taxon>
        <taxon>Bacillaceae</taxon>
        <taxon>Lysinibacillus</taxon>
    </lineage>
</organism>
<dbReference type="Gene3D" id="3.40.350.10">
    <property type="entry name" value="Creatinase/prolidase N-terminal domain"/>
    <property type="match status" value="1"/>
</dbReference>
<dbReference type="Pfam" id="PF00557">
    <property type="entry name" value="Peptidase_M24"/>
    <property type="match status" value="1"/>
</dbReference>
<dbReference type="SUPFAM" id="SSF53092">
    <property type="entry name" value="Creatinase/prolidase N-terminal domain"/>
    <property type="match status" value="1"/>
</dbReference>
<evidence type="ECO:0000313" key="4">
    <source>
        <dbReference type="Proteomes" id="UP001558534"/>
    </source>
</evidence>
<dbReference type="InterPro" id="IPR050659">
    <property type="entry name" value="Peptidase_M24B"/>
</dbReference>
<gene>
    <name evidence="3" type="ORF">AB1300_10335</name>
</gene>
<dbReference type="InterPro" id="IPR000587">
    <property type="entry name" value="Creatinase_N"/>
</dbReference>
<dbReference type="PRINTS" id="PR00599">
    <property type="entry name" value="MAPEPTIDASE"/>
</dbReference>
<protein>
    <submittedName>
        <fullName evidence="3">M24 family metallopeptidase</fullName>
    </submittedName>
</protein>
<accession>A0ABV3VX81</accession>
<evidence type="ECO:0000259" key="2">
    <source>
        <dbReference type="Pfam" id="PF01321"/>
    </source>
</evidence>
<sequence>MQEKKDEYEKRIEKLQQQLQAEETDGAIFFHPEEIFYFTGSGVHSVLLVPSHQPPILLVRINFERGKKDSYIADIRPSQGMNTLIDVIKEVYGEKKVVLGLSFDVTTLQFYSRLKKSLPQATFVDVQKIVWSLRLIKSNWEVSQMKNTALISRKGFEQAIEALQEGMTEIQFLKTIEKITSSYGDEGNMIQRGSSNRLPFGVVAFGENTSVISGNWLTMTGSGSSPSRPYGAGDRKIAQGDFVVIDKGTVSKGYHVDEARTFVFGKANQKQKELHKIVNEILDHTIESIRPGKRVADIYSKAEEIAFSYDLNKEFMGLGQYGFKYVGHGVGLEMDEPPLVSSSNEMILEPGMVLAIEPKVIFPNQFGLTIEDTVLVTETGVEILTSSSRDTLEI</sequence>
<dbReference type="RefSeq" id="WP_368636408.1">
    <property type="nucleotide sequence ID" value="NZ_JBFRHK010000005.1"/>
</dbReference>
<dbReference type="PANTHER" id="PTHR46112">
    <property type="entry name" value="AMINOPEPTIDASE"/>
    <property type="match status" value="1"/>
</dbReference>
<dbReference type="Pfam" id="PF01321">
    <property type="entry name" value="Creatinase_N"/>
    <property type="match status" value="1"/>
</dbReference>
<dbReference type="Gene3D" id="3.90.230.10">
    <property type="entry name" value="Creatinase/methionine aminopeptidase superfamily"/>
    <property type="match status" value="1"/>
</dbReference>
<keyword evidence="4" id="KW-1185">Reference proteome</keyword>
<dbReference type="SUPFAM" id="SSF55920">
    <property type="entry name" value="Creatinase/aminopeptidase"/>
    <property type="match status" value="1"/>
</dbReference>